<dbReference type="GeneID" id="106556168"/>
<dbReference type="PANTHER" id="PTHR14972">
    <property type="entry name" value="AGAP011572-PA"/>
    <property type="match status" value="1"/>
</dbReference>
<feature type="compositionally biased region" description="Low complexity" evidence="2">
    <location>
        <begin position="211"/>
        <end position="225"/>
    </location>
</feature>
<feature type="region of interest" description="Disordered" evidence="2">
    <location>
        <begin position="186"/>
        <end position="225"/>
    </location>
</feature>
<sequence length="477" mass="52396">MPPVRFFVLGPSRPSRSCERPVQSEGGGAVRLIGNPQAALAFSTRAMAAGTSSSCWVGLQPLKSTFPFQLQSRRNGDGDRAASVPWAAGSERTSRNRPPRAQHTSSLDTILDSYLMGQWPRDAEGLPLSHMSDKSTQTPVSWHESEVGKVADHKRSASWHNMDHRREIAKLKQQLQRTKLAVWNSKEKDQSFSTQGNHSMAPSTKGTPFASFPAPSTVSSSSSLHNSLESINQELEEIFVKEQGDEELLRVLEVPDGHRAPLPFQRNTEDSWLPRLENNSSPCSSLSLSPSPSDGLQQSSPSPTRMITDEDLPRFLAKLVLENKGRENGSTSPDLSFALSPHPNHTYVFKREPPEGCEKIHASEEVVPDQPVLPSCPDKNKVYFKPTGSAFCQFSLVKPLIPKVNIPYRDFSSSPNPKSSGTFPSCQATTAVPILTLQKDLSGDNFSENPKSPSLGLESWKRHQPEDAALFHSSVAV</sequence>
<feature type="region of interest" description="Disordered" evidence="2">
    <location>
        <begin position="271"/>
        <end position="308"/>
    </location>
</feature>
<feature type="region of interest" description="Disordered" evidence="2">
    <location>
        <begin position="70"/>
        <end position="105"/>
    </location>
</feature>
<protein>
    <submittedName>
        <fullName evidence="4">Protein FAM117A isoform X1</fullName>
    </submittedName>
</protein>
<feature type="region of interest" description="Disordered" evidence="2">
    <location>
        <begin position="130"/>
        <end position="149"/>
    </location>
</feature>
<keyword evidence="1" id="KW-0597">Phosphoprotein</keyword>
<feature type="compositionally biased region" description="Polar residues" evidence="2">
    <location>
        <begin position="191"/>
        <end position="206"/>
    </location>
</feature>
<reference evidence="4" key="1">
    <citation type="submission" date="2025-08" db="UniProtKB">
        <authorList>
            <consortium name="RefSeq"/>
        </authorList>
    </citation>
    <scope>IDENTIFICATION</scope>
    <source>
        <tissue evidence="4">Skeletal muscle</tissue>
    </source>
</reference>
<name>A0A6I9Z320_9SAUR</name>
<dbReference type="RefSeq" id="XP_013930624.1">
    <property type="nucleotide sequence ID" value="XM_014075149.1"/>
</dbReference>
<dbReference type="AlphaFoldDB" id="A0A6I9Z320"/>
<dbReference type="PANTHER" id="PTHR14972:SF7">
    <property type="entry name" value="PROTEIN FAM117A"/>
    <property type="match status" value="1"/>
</dbReference>
<gene>
    <name evidence="4" type="primary">FAM117A</name>
</gene>
<dbReference type="Proteomes" id="UP000504617">
    <property type="component" value="Unplaced"/>
</dbReference>
<evidence type="ECO:0000256" key="2">
    <source>
        <dbReference type="SAM" id="MobiDB-lite"/>
    </source>
</evidence>
<evidence type="ECO:0000313" key="4">
    <source>
        <dbReference type="RefSeq" id="XP_013930624.1"/>
    </source>
</evidence>
<evidence type="ECO:0000313" key="3">
    <source>
        <dbReference type="Proteomes" id="UP000504617"/>
    </source>
</evidence>
<dbReference type="Pfam" id="PF15388">
    <property type="entry name" value="FAM117"/>
    <property type="match status" value="1"/>
</dbReference>
<proteinExistence type="predicted"/>
<dbReference type="OrthoDB" id="10037581at2759"/>
<dbReference type="CTD" id="81558"/>
<feature type="compositionally biased region" description="Low complexity" evidence="2">
    <location>
        <begin position="280"/>
        <end position="303"/>
    </location>
</feature>
<organism evidence="3 4">
    <name type="scientific">Thamnophis sirtalis</name>
    <dbReference type="NCBI Taxonomy" id="35019"/>
    <lineage>
        <taxon>Eukaryota</taxon>
        <taxon>Metazoa</taxon>
        <taxon>Chordata</taxon>
        <taxon>Craniata</taxon>
        <taxon>Vertebrata</taxon>
        <taxon>Euteleostomi</taxon>
        <taxon>Lepidosauria</taxon>
        <taxon>Squamata</taxon>
        <taxon>Bifurcata</taxon>
        <taxon>Unidentata</taxon>
        <taxon>Episquamata</taxon>
        <taxon>Toxicofera</taxon>
        <taxon>Serpentes</taxon>
        <taxon>Colubroidea</taxon>
        <taxon>Colubridae</taxon>
        <taxon>Natricinae</taxon>
        <taxon>Thamnophis</taxon>
    </lineage>
</organism>
<accession>A0A6I9Z320</accession>
<dbReference type="KEGG" id="tsr:106556168"/>
<dbReference type="InterPro" id="IPR026642">
    <property type="entry name" value="Glcci1/FAM117"/>
</dbReference>
<keyword evidence="3" id="KW-1185">Reference proteome</keyword>
<evidence type="ECO:0000256" key="1">
    <source>
        <dbReference type="ARBA" id="ARBA00022553"/>
    </source>
</evidence>